<evidence type="ECO:0000313" key="3">
    <source>
        <dbReference type="Proteomes" id="UP000823775"/>
    </source>
</evidence>
<evidence type="ECO:0000256" key="1">
    <source>
        <dbReference type="SAM" id="MobiDB-lite"/>
    </source>
</evidence>
<proteinExistence type="predicted"/>
<protein>
    <submittedName>
        <fullName evidence="2">Uncharacterized protein</fullName>
    </submittedName>
</protein>
<keyword evidence="3" id="KW-1185">Reference proteome</keyword>
<dbReference type="Proteomes" id="UP000823775">
    <property type="component" value="Unassembled WGS sequence"/>
</dbReference>
<name>A0ABS8WTK7_DATST</name>
<accession>A0ABS8WTK7</accession>
<organism evidence="2 3">
    <name type="scientific">Datura stramonium</name>
    <name type="common">Jimsonweed</name>
    <name type="synonym">Common thornapple</name>
    <dbReference type="NCBI Taxonomy" id="4076"/>
    <lineage>
        <taxon>Eukaryota</taxon>
        <taxon>Viridiplantae</taxon>
        <taxon>Streptophyta</taxon>
        <taxon>Embryophyta</taxon>
        <taxon>Tracheophyta</taxon>
        <taxon>Spermatophyta</taxon>
        <taxon>Magnoliopsida</taxon>
        <taxon>eudicotyledons</taxon>
        <taxon>Gunneridae</taxon>
        <taxon>Pentapetalae</taxon>
        <taxon>asterids</taxon>
        <taxon>lamiids</taxon>
        <taxon>Solanales</taxon>
        <taxon>Solanaceae</taxon>
        <taxon>Solanoideae</taxon>
        <taxon>Datureae</taxon>
        <taxon>Datura</taxon>
    </lineage>
</organism>
<feature type="region of interest" description="Disordered" evidence="1">
    <location>
        <begin position="132"/>
        <end position="175"/>
    </location>
</feature>
<comment type="caution">
    <text evidence="2">The sequence shown here is derived from an EMBL/GenBank/DDBJ whole genome shotgun (WGS) entry which is preliminary data.</text>
</comment>
<evidence type="ECO:0000313" key="2">
    <source>
        <dbReference type="EMBL" id="MCE3215405.1"/>
    </source>
</evidence>
<sequence>VGKVGFWKLKSCGSFEKKMEKGFLFSSFKGLTGNPRFTILHPAFDRRFMVWHQRSAGWIIDSTPTSRCTSLNHRPFGSSRNVTGVMRVFHWFPLIFSTFLLSIGDKAMPRACAPSCRWSSTVLTPEYNVQARGNNQNIPKNKDDDIVRDEPNGQKIENVAPGDRAQSLRARKQFR</sequence>
<reference evidence="2 3" key="1">
    <citation type="journal article" date="2021" name="BMC Genomics">
        <title>Datura genome reveals duplications of psychoactive alkaloid biosynthetic genes and high mutation rate following tissue culture.</title>
        <authorList>
            <person name="Rajewski A."/>
            <person name="Carter-House D."/>
            <person name="Stajich J."/>
            <person name="Litt A."/>
        </authorList>
    </citation>
    <scope>NUCLEOTIDE SEQUENCE [LARGE SCALE GENOMIC DNA]</scope>
    <source>
        <strain evidence="2">AR-01</strain>
    </source>
</reference>
<feature type="non-terminal residue" evidence="2">
    <location>
        <position position="1"/>
    </location>
</feature>
<feature type="compositionally biased region" description="Basic and acidic residues" evidence="1">
    <location>
        <begin position="140"/>
        <end position="152"/>
    </location>
</feature>
<dbReference type="EMBL" id="JACEIK010011028">
    <property type="protein sequence ID" value="MCE3215405.1"/>
    <property type="molecule type" value="Genomic_DNA"/>
</dbReference>
<gene>
    <name evidence="2" type="ORF">HAX54_002273</name>
</gene>